<proteinExistence type="predicted"/>
<dbReference type="Gene3D" id="1.10.10.2910">
    <property type="match status" value="1"/>
</dbReference>
<evidence type="ECO:0000259" key="1">
    <source>
        <dbReference type="Pfam" id="PF06114"/>
    </source>
</evidence>
<gene>
    <name evidence="2" type="ORF">RZO31_13760</name>
</gene>
<dbReference type="EMBL" id="JAWHVL010000040">
    <property type="protein sequence ID" value="MDV2633913.1"/>
    <property type="molecule type" value="Genomic_DNA"/>
</dbReference>
<dbReference type="Proteomes" id="UP001186047">
    <property type="component" value="Unassembled WGS sequence"/>
</dbReference>
<dbReference type="AlphaFoldDB" id="A0AAE4NSA3"/>
<dbReference type="RefSeq" id="WP_317059526.1">
    <property type="nucleotide sequence ID" value="NZ_JAWHVL010000040.1"/>
</dbReference>
<evidence type="ECO:0000313" key="3">
    <source>
        <dbReference type="Proteomes" id="UP001186047"/>
    </source>
</evidence>
<sequence>MAEIWDLARSLGAKIVFFKPDDNISKDGMYYREISTVCLNDCVSRIRQENVLLHETGHSFYGHTHYKCHSKGWSSKQEKQADMYMIKQRADEWLAGYDWEPEFIDFEAFIEHFELEKHMYDLVVEVFESILGHNQLNNHFM</sequence>
<name>A0AAE4NSA3_9LACT</name>
<dbReference type="InterPro" id="IPR010359">
    <property type="entry name" value="IrrE_HExxH"/>
</dbReference>
<dbReference type="Pfam" id="PF06114">
    <property type="entry name" value="Peptidase_M78"/>
    <property type="match status" value="1"/>
</dbReference>
<protein>
    <submittedName>
        <fullName evidence="2">ImmA/IrrE family metallo-endopeptidase</fullName>
    </submittedName>
</protein>
<organism evidence="2 3">
    <name type="scientific">Lactococcus lactis</name>
    <dbReference type="NCBI Taxonomy" id="1358"/>
    <lineage>
        <taxon>Bacteria</taxon>
        <taxon>Bacillati</taxon>
        <taxon>Bacillota</taxon>
        <taxon>Bacilli</taxon>
        <taxon>Lactobacillales</taxon>
        <taxon>Streptococcaceae</taxon>
        <taxon>Lactococcus</taxon>
    </lineage>
</organism>
<accession>A0AAE4NSA3</accession>
<comment type="caution">
    <text evidence="2">The sequence shown here is derived from an EMBL/GenBank/DDBJ whole genome shotgun (WGS) entry which is preliminary data.</text>
</comment>
<evidence type="ECO:0000313" key="2">
    <source>
        <dbReference type="EMBL" id="MDV2633913.1"/>
    </source>
</evidence>
<feature type="domain" description="IrrE N-terminal-like" evidence="1">
    <location>
        <begin position="16"/>
        <end position="82"/>
    </location>
</feature>
<reference evidence="2" key="1">
    <citation type="submission" date="2023-10" db="EMBL/GenBank/DDBJ databases">
        <title>Production of high quality cheese from raw caw milk (raw cheese).</title>
        <authorList>
            <person name="Samouris G."/>
        </authorList>
    </citation>
    <scope>NUCLEOTIDE SEQUENCE</scope>
    <source>
        <strain evidence="2">M17-3</strain>
    </source>
</reference>